<accession>A0A9W7E6K9</accession>
<protein>
    <submittedName>
        <fullName evidence="1">Uncharacterized protein</fullName>
    </submittedName>
</protein>
<gene>
    <name evidence="1" type="ORF">TrRE_jg1506</name>
</gene>
<organism evidence="1 2">
    <name type="scientific">Triparma retinervis</name>
    <dbReference type="NCBI Taxonomy" id="2557542"/>
    <lineage>
        <taxon>Eukaryota</taxon>
        <taxon>Sar</taxon>
        <taxon>Stramenopiles</taxon>
        <taxon>Ochrophyta</taxon>
        <taxon>Bolidophyceae</taxon>
        <taxon>Parmales</taxon>
        <taxon>Triparmaceae</taxon>
        <taxon>Triparma</taxon>
    </lineage>
</organism>
<proteinExistence type="predicted"/>
<comment type="caution">
    <text evidence="1">The sequence shown here is derived from an EMBL/GenBank/DDBJ whole genome shotgun (WGS) entry which is preliminary data.</text>
</comment>
<sequence>MSSREAALEATVEAAVEATVEAAVEATVEAAVEEALSEETPVDGEALGRKMMKFLRARDPYTASKEETARAFITTSSVLSALVGKHSFIQPLLVEVVKNRLIRLQYVEGHAASITDTDGAAMGKSLAMMLAVNLTATIAVDEWIHQFKSLQEIDSEVSKVETSSS</sequence>
<evidence type="ECO:0000313" key="1">
    <source>
        <dbReference type="EMBL" id="GMH67025.1"/>
    </source>
</evidence>
<reference evidence="1" key="1">
    <citation type="submission" date="2022-07" db="EMBL/GenBank/DDBJ databases">
        <title>Genome analysis of Parmales, a sister group of diatoms, reveals the evolutionary specialization of diatoms from phago-mixotrophs to photoautotrophs.</title>
        <authorList>
            <person name="Ban H."/>
            <person name="Sato S."/>
            <person name="Yoshikawa S."/>
            <person name="Kazumasa Y."/>
            <person name="Nakamura Y."/>
            <person name="Ichinomiya M."/>
            <person name="Saitoh K."/>
            <person name="Sato N."/>
            <person name="Blanc-Mathieu R."/>
            <person name="Endo H."/>
            <person name="Kuwata A."/>
            <person name="Ogata H."/>
        </authorList>
    </citation>
    <scope>NUCLEOTIDE SEQUENCE</scope>
</reference>
<name>A0A9W7E6K9_9STRA</name>
<evidence type="ECO:0000313" key="2">
    <source>
        <dbReference type="Proteomes" id="UP001165082"/>
    </source>
</evidence>
<dbReference type="AlphaFoldDB" id="A0A9W7E6K9"/>
<dbReference type="EMBL" id="BRXZ01001272">
    <property type="protein sequence ID" value="GMH67025.1"/>
    <property type="molecule type" value="Genomic_DNA"/>
</dbReference>
<dbReference type="Proteomes" id="UP001165082">
    <property type="component" value="Unassembled WGS sequence"/>
</dbReference>
<keyword evidence="2" id="KW-1185">Reference proteome</keyword>
<dbReference type="OrthoDB" id="10599310at2759"/>